<name>A0AA39XXL1_9PEZI</name>
<gene>
    <name evidence="1" type="ORF">B0T16DRAFT_421092</name>
</gene>
<proteinExistence type="predicted"/>
<dbReference type="Proteomes" id="UP001174936">
    <property type="component" value="Unassembled WGS sequence"/>
</dbReference>
<dbReference type="AlphaFoldDB" id="A0AA39XXL1"/>
<dbReference type="InterPro" id="IPR025204">
    <property type="entry name" value="CENP-L"/>
</dbReference>
<comment type="caution">
    <text evidence="1">The sequence shown here is derived from an EMBL/GenBank/DDBJ whole genome shotgun (WGS) entry which is preliminary data.</text>
</comment>
<keyword evidence="2" id="KW-1185">Reference proteome</keyword>
<organism evidence="1 2">
    <name type="scientific">Cercophora newfieldiana</name>
    <dbReference type="NCBI Taxonomy" id="92897"/>
    <lineage>
        <taxon>Eukaryota</taxon>
        <taxon>Fungi</taxon>
        <taxon>Dikarya</taxon>
        <taxon>Ascomycota</taxon>
        <taxon>Pezizomycotina</taxon>
        <taxon>Sordariomycetes</taxon>
        <taxon>Sordariomycetidae</taxon>
        <taxon>Sordariales</taxon>
        <taxon>Lasiosphaeriaceae</taxon>
        <taxon>Cercophora</taxon>
    </lineage>
</organism>
<evidence type="ECO:0000313" key="1">
    <source>
        <dbReference type="EMBL" id="KAK0642149.1"/>
    </source>
</evidence>
<evidence type="ECO:0000313" key="2">
    <source>
        <dbReference type="Proteomes" id="UP001174936"/>
    </source>
</evidence>
<dbReference type="EMBL" id="JAULSV010000006">
    <property type="protein sequence ID" value="KAK0642149.1"/>
    <property type="molecule type" value="Genomic_DNA"/>
</dbReference>
<accession>A0AA39XXL1</accession>
<dbReference type="Pfam" id="PF13092">
    <property type="entry name" value="CENP-L"/>
    <property type="match status" value="1"/>
</dbReference>
<sequence length="258" mass="28081">MGEAGNGVDETQFLDMPLLLLRMPAPLKAVMAEFLATEFDCRVSALRLGTRSMVRSWEGWIRTAGLPTRGALAKDVVITLGFYIPPPEQVPDGEEDEEEGNGQLGLKSIDVFIPAAELRKFVDAGADSGSSKRKSTGATWEDDVAKRRKLAGRLHEEGWEWRRTTADEEESSPLEEQHFTEALGRYIDKHLGLNLFHPGVRITKIACGGFVISEGRIKVFAPADLGEGDSSPSPSGQRAAVCELLTGMVEKAAGEVKN</sequence>
<reference evidence="1" key="1">
    <citation type="submission" date="2023-06" db="EMBL/GenBank/DDBJ databases">
        <title>Genome-scale phylogeny and comparative genomics of the fungal order Sordariales.</title>
        <authorList>
            <consortium name="Lawrence Berkeley National Laboratory"/>
            <person name="Hensen N."/>
            <person name="Bonometti L."/>
            <person name="Westerberg I."/>
            <person name="Brannstrom I.O."/>
            <person name="Guillou S."/>
            <person name="Cros-Aarteil S."/>
            <person name="Calhoun S."/>
            <person name="Haridas S."/>
            <person name="Kuo A."/>
            <person name="Mondo S."/>
            <person name="Pangilinan J."/>
            <person name="Riley R."/>
            <person name="Labutti K."/>
            <person name="Andreopoulos B."/>
            <person name="Lipzen A."/>
            <person name="Chen C."/>
            <person name="Yanf M."/>
            <person name="Daum C."/>
            <person name="Ng V."/>
            <person name="Clum A."/>
            <person name="Steindorff A."/>
            <person name="Ohm R."/>
            <person name="Martin F."/>
            <person name="Silar P."/>
            <person name="Natvig D."/>
            <person name="Lalanne C."/>
            <person name="Gautier V."/>
            <person name="Ament-Velasquez S.L."/>
            <person name="Kruys A."/>
            <person name="Hutchinson M.I."/>
            <person name="Powell A.J."/>
            <person name="Barry K."/>
            <person name="Miller A.N."/>
            <person name="Grigoriev I.V."/>
            <person name="Debuchy R."/>
            <person name="Gladieux P."/>
            <person name="Thoren M.H."/>
            <person name="Johannesson H."/>
        </authorList>
    </citation>
    <scope>NUCLEOTIDE SEQUENCE</scope>
    <source>
        <strain evidence="1">SMH2532-1</strain>
    </source>
</reference>
<protein>
    <submittedName>
        <fullName evidence="1">Centromere subunit L</fullName>
    </submittedName>
</protein>